<dbReference type="Gene3D" id="1.10.357.10">
    <property type="entry name" value="Tetracycline Repressor, domain 2"/>
    <property type="match status" value="1"/>
</dbReference>
<accession>A0ABR8WNB0</accession>
<evidence type="ECO:0000313" key="5">
    <source>
        <dbReference type="Proteomes" id="UP000626242"/>
    </source>
</evidence>
<evidence type="ECO:0000256" key="1">
    <source>
        <dbReference type="ARBA" id="ARBA00023125"/>
    </source>
</evidence>
<dbReference type="EMBL" id="JACSPS010000002">
    <property type="protein sequence ID" value="MBD8018191.1"/>
    <property type="molecule type" value="Genomic_DNA"/>
</dbReference>
<dbReference type="Gene3D" id="1.10.10.60">
    <property type="entry name" value="Homeodomain-like"/>
    <property type="match status" value="1"/>
</dbReference>
<dbReference type="SUPFAM" id="SSF46689">
    <property type="entry name" value="Homeodomain-like"/>
    <property type="match status" value="1"/>
</dbReference>
<gene>
    <name evidence="4" type="ORF">H9628_06880</name>
</gene>
<dbReference type="PANTHER" id="PTHR43479">
    <property type="entry name" value="ACREF/ENVCD OPERON REPRESSOR-RELATED"/>
    <property type="match status" value="1"/>
</dbReference>
<protein>
    <submittedName>
        <fullName evidence="4">TetR/AcrR family transcriptional regulator</fullName>
    </submittedName>
</protein>
<dbReference type="InterPro" id="IPR009057">
    <property type="entry name" value="Homeodomain-like_sf"/>
</dbReference>
<name>A0ABR8WNB0_9FLAO</name>
<feature type="DNA-binding region" description="H-T-H motif" evidence="2">
    <location>
        <begin position="24"/>
        <end position="43"/>
    </location>
</feature>
<feature type="domain" description="HTH tetR-type" evidence="3">
    <location>
        <begin position="1"/>
        <end position="61"/>
    </location>
</feature>
<keyword evidence="1 2" id="KW-0238">DNA-binding</keyword>
<evidence type="ECO:0000313" key="4">
    <source>
        <dbReference type="EMBL" id="MBD8018191.1"/>
    </source>
</evidence>
<organism evidence="4 5">
    <name type="scientific">Kaistella pullorum</name>
    <dbReference type="NCBI Taxonomy" id="2763074"/>
    <lineage>
        <taxon>Bacteria</taxon>
        <taxon>Pseudomonadati</taxon>
        <taxon>Bacteroidota</taxon>
        <taxon>Flavobacteriia</taxon>
        <taxon>Flavobacteriales</taxon>
        <taxon>Weeksellaceae</taxon>
        <taxon>Chryseobacterium group</taxon>
        <taxon>Kaistella</taxon>
    </lineage>
</organism>
<evidence type="ECO:0000256" key="2">
    <source>
        <dbReference type="PROSITE-ProRule" id="PRU00335"/>
    </source>
</evidence>
<dbReference type="InterPro" id="IPR001647">
    <property type="entry name" value="HTH_TetR"/>
</dbReference>
<reference evidence="4 5" key="1">
    <citation type="submission" date="2020-08" db="EMBL/GenBank/DDBJ databases">
        <title>A Genomic Blueprint of the Chicken Gut Microbiome.</title>
        <authorList>
            <person name="Gilroy R."/>
            <person name="Ravi A."/>
            <person name="Getino M."/>
            <person name="Pursley I."/>
            <person name="Horton D.L."/>
            <person name="Alikhan N.-F."/>
            <person name="Baker D."/>
            <person name="Gharbi K."/>
            <person name="Hall N."/>
            <person name="Watson M."/>
            <person name="Adriaenssens E.M."/>
            <person name="Foster-Nyarko E."/>
            <person name="Jarju S."/>
            <person name="Secka A."/>
            <person name="Antonio M."/>
            <person name="Oren A."/>
            <person name="Chaudhuri R."/>
            <person name="La Ragione R.M."/>
            <person name="Hildebrand F."/>
            <person name="Pallen M.J."/>
        </authorList>
    </citation>
    <scope>NUCLEOTIDE SEQUENCE [LARGE SCALE GENOMIC DNA]</scope>
    <source>
        <strain evidence="4 5">Sa1CVA4</strain>
    </source>
</reference>
<sequence length="201" mass="23798">MDDKQNFLVKAAELFIENGAKTVTMDDVANAFGISKKTLYQMFRNKEELLEEILRYHLDLVISKLKQLDLSIDNAIERMVCRDEEIERISHSNKTILIKQLIKYYPAIFNKHMLNFSEKFSEVLVQNIEKGRRQGFYRDDFDAVVYSKIFFQLVMSYDSSPYIDTSTLDREQYKDELMMMYMHAITTEKGKETIKKLKNNK</sequence>
<dbReference type="PANTHER" id="PTHR43479:SF11">
    <property type="entry name" value="ACREF_ENVCD OPERON REPRESSOR-RELATED"/>
    <property type="match status" value="1"/>
</dbReference>
<keyword evidence="5" id="KW-1185">Reference proteome</keyword>
<dbReference type="Proteomes" id="UP000626242">
    <property type="component" value="Unassembled WGS sequence"/>
</dbReference>
<comment type="caution">
    <text evidence="4">The sequence shown here is derived from an EMBL/GenBank/DDBJ whole genome shotgun (WGS) entry which is preliminary data.</text>
</comment>
<dbReference type="PRINTS" id="PR00455">
    <property type="entry name" value="HTHTETR"/>
</dbReference>
<dbReference type="RefSeq" id="WP_251833386.1">
    <property type="nucleotide sequence ID" value="NZ_JACSPS010000002.1"/>
</dbReference>
<dbReference type="Pfam" id="PF00440">
    <property type="entry name" value="TetR_N"/>
    <property type="match status" value="1"/>
</dbReference>
<dbReference type="InterPro" id="IPR036271">
    <property type="entry name" value="Tet_transcr_reg_TetR-rel_C_sf"/>
</dbReference>
<dbReference type="SUPFAM" id="SSF48498">
    <property type="entry name" value="Tetracyclin repressor-like, C-terminal domain"/>
    <property type="match status" value="1"/>
</dbReference>
<proteinExistence type="predicted"/>
<dbReference type="InterPro" id="IPR050624">
    <property type="entry name" value="HTH-type_Tx_Regulator"/>
</dbReference>
<evidence type="ECO:0000259" key="3">
    <source>
        <dbReference type="PROSITE" id="PS50977"/>
    </source>
</evidence>
<dbReference type="PROSITE" id="PS50977">
    <property type="entry name" value="HTH_TETR_2"/>
    <property type="match status" value="1"/>
</dbReference>